<feature type="region of interest" description="Disordered" evidence="1">
    <location>
        <begin position="138"/>
        <end position="160"/>
    </location>
</feature>
<evidence type="ECO:0000259" key="2">
    <source>
        <dbReference type="Pfam" id="PF14082"/>
    </source>
</evidence>
<dbReference type="Pfam" id="PF14082">
    <property type="entry name" value="SduA_C"/>
    <property type="match status" value="1"/>
</dbReference>
<dbReference type="Proteomes" id="UP000542742">
    <property type="component" value="Unassembled WGS sequence"/>
</dbReference>
<evidence type="ECO:0000313" key="4">
    <source>
        <dbReference type="Proteomes" id="UP000542742"/>
    </source>
</evidence>
<evidence type="ECO:0000313" key="3">
    <source>
        <dbReference type="EMBL" id="MBB4697945.1"/>
    </source>
</evidence>
<proteinExistence type="predicted"/>
<protein>
    <recommendedName>
        <fullName evidence="2">Shedu protein SduA C-terminal domain-containing protein</fullName>
    </recommendedName>
</protein>
<name>A0A7W7G704_9ACTN</name>
<dbReference type="EMBL" id="JACHMF010000001">
    <property type="protein sequence ID" value="MBB4697945.1"/>
    <property type="molecule type" value="Genomic_DNA"/>
</dbReference>
<sequence>MDKEAARIRYLEELYDYSQLNPGLIPSADELLGDKKDGQSTNYWRSIIDGMEHDGLVRAHHTMGSGALKSAADEGPMQKVLASNLHLMAPDQLGFGCRWVKSHPRLAEEFEPDFMVARFDSNGLSWYMVELQSPDTPLLNKRAADKGTDRRSGEASPQLREGIDQIRRWRGWIARKGSEALSATGYPGLNSLAVGIVVIGRSASRTEDDSQRINEIRLENPLVSIRSYDWLAREEAARIKGRGPFTPPEELGCGFDHNSGVFVD</sequence>
<organism evidence="3 4">
    <name type="scientific">Paractinoplanes abujensis</name>
    <dbReference type="NCBI Taxonomy" id="882441"/>
    <lineage>
        <taxon>Bacteria</taxon>
        <taxon>Bacillati</taxon>
        <taxon>Actinomycetota</taxon>
        <taxon>Actinomycetes</taxon>
        <taxon>Micromonosporales</taxon>
        <taxon>Micromonosporaceae</taxon>
        <taxon>Paractinoplanes</taxon>
    </lineage>
</organism>
<reference evidence="3 4" key="1">
    <citation type="submission" date="2020-08" db="EMBL/GenBank/DDBJ databases">
        <title>Sequencing the genomes of 1000 actinobacteria strains.</title>
        <authorList>
            <person name="Klenk H.-P."/>
        </authorList>
    </citation>
    <scope>NUCLEOTIDE SEQUENCE [LARGE SCALE GENOMIC DNA]</scope>
    <source>
        <strain evidence="3 4">DSM 45518</strain>
    </source>
</reference>
<dbReference type="InterPro" id="IPR025359">
    <property type="entry name" value="SduA_C"/>
</dbReference>
<accession>A0A7W7G704</accession>
<dbReference type="AlphaFoldDB" id="A0A7W7G704"/>
<feature type="compositionally biased region" description="Basic and acidic residues" evidence="1">
    <location>
        <begin position="142"/>
        <end position="153"/>
    </location>
</feature>
<dbReference type="RefSeq" id="WP_184956007.1">
    <property type="nucleotide sequence ID" value="NZ_BOMC01000025.1"/>
</dbReference>
<feature type="domain" description="Shedu protein SduA C-terminal" evidence="2">
    <location>
        <begin position="73"/>
        <end position="231"/>
    </location>
</feature>
<keyword evidence="4" id="KW-1185">Reference proteome</keyword>
<comment type="caution">
    <text evidence="3">The sequence shown here is derived from an EMBL/GenBank/DDBJ whole genome shotgun (WGS) entry which is preliminary data.</text>
</comment>
<gene>
    <name evidence="3" type="ORF">BKA14_008093</name>
</gene>
<evidence type="ECO:0000256" key="1">
    <source>
        <dbReference type="SAM" id="MobiDB-lite"/>
    </source>
</evidence>